<reference evidence="2 3" key="1">
    <citation type="submission" date="2019-11" db="EMBL/GenBank/DDBJ databases">
        <title>Type strains purchased from KCTC, JCM and DSMZ.</title>
        <authorList>
            <person name="Lu H."/>
        </authorList>
    </citation>
    <scope>NUCLEOTIDE SEQUENCE [LARGE SCALE GENOMIC DNA]</scope>
    <source>
        <strain evidence="2 3">DSM 103461</strain>
    </source>
</reference>
<accession>A0ABW9SQ97</accession>
<feature type="region of interest" description="Disordered" evidence="1">
    <location>
        <begin position="1"/>
        <end position="23"/>
    </location>
</feature>
<keyword evidence="3" id="KW-1185">Reference proteome</keyword>
<evidence type="ECO:0000313" key="3">
    <source>
        <dbReference type="Proteomes" id="UP000735592"/>
    </source>
</evidence>
<dbReference type="Proteomes" id="UP000735592">
    <property type="component" value="Unassembled WGS sequence"/>
</dbReference>
<gene>
    <name evidence="2" type="ORF">GM655_06965</name>
</gene>
<dbReference type="EMBL" id="WNKW01000001">
    <property type="protein sequence ID" value="MTW32564.1"/>
    <property type="molecule type" value="Genomic_DNA"/>
</dbReference>
<name>A0ABW9SQ97_9BURK</name>
<dbReference type="Pfam" id="PF13557">
    <property type="entry name" value="Phenol_MetA_deg"/>
    <property type="match status" value="1"/>
</dbReference>
<evidence type="ECO:0000313" key="2">
    <source>
        <dbReference type="EMBL" id="MTW32564.1"/>
    </source>
</evidence>
<protein>
    <submittedName>
        <fullName evidence="2">Transporter</fullName>
    </submittedName>
</protein>
<comment type="caution">
    <text evidence="2">The sequence shown here is derived from an EMBL/GenBank/DDBJ whole genome shotgun (WGS) entry which is preliminary data.</text>
</comment>
<proteinExistence type="predicted"/>
<evidence type="ECO:0000256" key="1">
    <source>
        <dbReference type="SAM" id="MobiDB-lite"/>
    </source>
</evidence>
<sequence>MLQAHGDEYAPVTPYRPSVSSPAQLPAAGQLELELGGLVSKNDDGRRASLPYTLKLAFDSAWGLVLGGEGLVATPAADGRQRGIGDTQLVLKRAYVFSDESALGLELGAKLPTARSSIGSGKADYSVNGIVSQDMGALHMDANLNLTRLGAIDPGSGRTQAGISAAFSMALDERWGVTGEWSGSQRRASARNAQLLLALSFSPSKLLMLDFGLTHGLTAATPSWSVFSGAVLPLARLW</sequence>
<organism evidence="2 3">
    <name type="scientific">Pseudoduganella danionis</name>
    <dbReference type="NCBI Taxonomy" id="1890295"/>
    <lineage>
        <taxon>Bacteria</taxon>
        <taxon>Pseudomonadati</taxon>
        <taxon>Pseudomonadota</taxon>
        <taxon>Betaproteobacteria</taxon>
        <taxon>Burkholderiales</taxon>
        <taxon>Oxalobacteraceae</taxon>
        <taxon>Telluria group</taxon>
        <taxon>Pseudoduganella</taxon>
    </lineage>
</organism>
<dbReference type="InterPro" id="IPR025737">
    <property type="entry name" value="FApF"/>
</dbReference>